<keyword evidence="2" id="KW-1185">Reference proteome</keyword>
<evidence type="ECO:0000313" key="1">
    <source>
        <dbReference type="EMBL" id="GFY69849.1"/>
    </source>
</evidence>
<gene>
    <name evidence="1" type="ORF">TNIN_275241</name>
</gene>
<evidence type="ECO:0000313" key="2">
    <source>
        <dbReference type="Proteomes" id="UP000886998"/>
    </source>
</evidence>
<name>A0A8X6YEA5_9ARAC</name>
<accession>A0A8X6YEA5</accession>
<dbReference type="AlphaFoldDB" id="A0A8X6YEA5"/>
<dbReference type="OrthoDB" id="10532081at2759"/>
<comment type="caution">
    <text evidence="1">The sequence shown here is derived from an EMBL/GenBank/DDBJ whole genome shotgun (WGS) entry which is preliminary data.</text>
</comment>
<organism evidence="1 2">
    <name type="scientific">Trichonephila inaurata madagascariensis</name>
    <dbReference type="NCBI Taxonomy" id="2747483"/>
    <lineage>
        <taxon>Eukaryota</taxon>
        <taxon>Metazoa</taxon>
        <taxon>Ecdysozoa</taxon>
        <taxon>Arthropoda</taxon>
        <taxon>Chelicerata</taxon>
        <taxon>Arachnida</taxon>
        <taxon>Araneae</taxon>
        <taxon>Araneomorphae</taxon>
        <taxon>Entelegynae</taxon>
        <taxon>Araneoidea</taxon>
        <taxon>Nephilidae</taxon>
        <taxon>Trichonephila</taxon>
        <taxon>Trichonephila inaurata</taxon>
    </lineage>
</organism>
<protein>
    <submittedName>
        <fullName evidence="1">Uncharacterized protein</fullName>
    </submittedName>
</protein>
<dbReference type="EMBL" id="BMAV01017841">
    <property type="protein sequence ID" value="GFY69849.1"/>
    <property type="molecule type" value="Genomic_DNA"/>
</dbReference>
<proteinExistence type="predicted"/>
<sequence length="91" mass="10339">MSKAWAVSTDIYFPNKFIFQPRANHLISQTGMRTIPSNALSSRNYFPRIWPQINSIPERNAEQTENSSADLSSLLPFKTSHAHRFPFIASG</sequence>
<reference evidence="1" key="1">
    <citation type="submission" date="2020-08" db="EMBL/GenBank/DDBJ databases">
        <title>Multicomponent nature underlies the extraordinary mechanical properties of spider dragline silk.</title>
        <authorList>
            <person name="Kono N."/>
            <person name="Nakamura H."/>
            <person name="Mori M."/>
            <person name="Yoshida Y."/>
            <person name="Ohtoshi R."/>
            <person name="Malay A.D."/>
            <person name="Moran D.A.P."/>
            <person name="Tomita M."/>
            <person name="Numata K."/>
            <person name="Arakawa K."/>
        </authorList>
    </citation>
    <scope>NUCLEOTIDE SEQUENCE</scope>
</reference>
<dbReference type="Proteomes" id="UP000886998">
    <property type="component" value="Unassembled WGS sequence"/>
</dbReference>